<feature type="transmembrane region" description="Helical" evidence="7">
    <location>
        <begin position="64"/>
        <end position="86"/>
    </location>
</feature>
<evidence type="ECO:0000313" key="10">
    <source>
        <dbReference type="Proteomes" id="UP000302163"/>
    </source>
</evidence>
<reference evidence="9 10" key="1">
    <citation type="submission" date="2019-05" db="EMBL/GenBank/DDBJ databases">
        <title>Complete genome sequence of Izhakiella calystegiae KSNA2, an endophyte isolated from beach morning glory (Calystegia soldanella).</title>
        <authorList>
            <person name="Jiang L."/>
            <person name="Jeong J.C."/>
            <person name="Kim C.Y."/>
            <person name="Kim D.H."/>
            <person name="Kim S.W."/>
            <person name="Lee j."/>
        </authorList>
    </citation>
    <scope>NUCLEOTIDE SEQUENCE [LARGE SCALE GENOMIC DNA]</scope>
    <source>
        <strain evidence="9 10">KSNA2</strain>
    </source>
</reference>
<accession>A0A4P8YGD9</accession>
<feature type="transmembrane region" description="Helical" evidence="7">
    <location>
        <begin position="196"/>
        <end position="217"/>
    </location>
</feature>
<evidence type="ECO:0000313" key="9">
    <source>
        <dbReference type="EMBL" id="QCT19600.1"/>
    </source>
</evidence>
<protein>
    <submittedName>
        <fullName evidence="9">DMT family transporter</fullName>
    </submittedName>
</protein>
<keyword evidence="3" id="KW-1003">Cell membrane</keyword>
<feature type="transmembrane region" description="Helical" evidence="7">
    <location>
        <begin position="259"/>
        <end position="280"/>
    </location>
</feature>
<dbReference type="RefSeq" id="WP_138095482.1">
    <property type="nucleotide sequence ID" value="NZ_CP040428.1"/>
</dbReference>
<evidence type="ECO:0000259" key="8">
    <source>
        <dbReference type="Pfam" id="PF00892"/>
    </source>
</evidence>
<feature type="transmembrane region" description="Helical" evidence="7">
    <location>
        <begin position="92"/>
        <end position="113"/>
    </location>
</feature>
<dbReference type="KEGG" id="izh:FEM41_08000"/>
<dbReference type="PANTHER" id="PTHR32322">
    <property type="entry name" value="INNER MEMBRANE TRANSPORTER"/>
    <property type="match status" value="1"/>
</dbReference>
<sequence>MLSGIIWALMAGLMWGLIFVGPMLAPDYPAVLLSTGRYLALGVIALPLAWLGRRRLRQLNRRDWLTALRISTIGNLVYYLFLAAAIQRTGSPVSTMIVGALPVVLPICANLLYSQRDGHLPWRRLLLSLTIVAVGLVLVNIAELRHGLPNFSPLRYGAGLGMALLAMICWAVYALQNARWLRENPDKSPMMWATAQGLAILPLSLIGYLGGCLWLAWQEPDFPLPFGPQPGQFIALMFVIAILCSWIGALCWNEASQRLPTVILGPLIVFENLAGLLYAFVLRHSWPPLATLFGIAALIVGVVMAVRARPAPTVVSANVKE</sequence>
<dbReference type="EMBL" id="CP040428">
    <property type="protein sequence ID" value="QCT19600.1"/>
    <property type="molecule type" value="Genomic_DNA"/>
</dbReference>
<feature type="transmembrane region" description="Helical" evidence="7">
    <location>
        <begin position="5"/>
        <end position="25"/>
    </location>
</feature>
<dbReference type="AlphaFoldDB" id="A0A4P8YGD9"/>
<evidence type="ECO:0000256" key="5">
    <source>
        <dbReference type="ARBA" id="ARBA00022989"/>
    </source>
</evidence>
<feature type="transmembrane region" description="Helical" evidence="7">
    <location>
        <begin position="286"/>
        <end position="306"/>
    </location>
</feature>
<gene>
    <name evidence="9" type="ORF">FEM41_08000</name>
</gene>
<dbReference type="GO" id="GO:0005886">
    <property type="term" value="C:plasma membrane"/>
    <property type="evidence" value="ECO:0007669"/>
    <property type="project" value="UniProtKB-SubCell"/>
</dbReference>
<dbReference type="InterPro" id="IPR037185">
    <property type="entry name" value="EmrE-like"/>
</dbReference>
<feature type="transmembrane region" description="Helical" evidence="7">
    <location>
        <begin position="154"/>
        <end position="175"/>
    </location>
</feature>
<feature type="transmembrane region" description="Helical" evidence="7">
    <location>
        <begin position="233"/>
        <end position="252"/>
    </location>
</feature>
<evidence type="ECO:0000256" key="2">
    <source>
        <dbReference type="ARBA" id="ARBA00007362"/>
    </source>
</evidence>
<dbReference type="Proteomes" id="UP000302163">
    <property type="component" value="Chromosome"/>
</dbReference>
<keyword evidence="5 7" id="KW-1133">Transmembrane helix</keyword>
<evidence type="ECO:0000256" key="7">
    <source>
        <dbReference type="SAM" id="Phobius"/>
    </source>
</evidence>
<comment type="similarity">
    <text evidence="2">Belongs to the EamA transporter family.</text>
</comment>
<dbReference type="SUPFAM" id="SSF103481">
    <property type="entry name" value="Multidrug resistance efflux transporter EmrE"/>
    <property type="match status" value="2"/>
</dbReference>
<dbReference type="OrthoDB" id="7216522at2"/>
<feature type="domain" description="EamA" evidence="8">
    <location>
        <begin position="159"/>
        <end position="306"/>
    </location>
</feature>
<keyword evidence="6 7" id="KW-0472">Membrane</keyword>
<feature type="domain" description="EamA" evidence="8">
    <location>
        <begin position="3"/>
        <end position="139"/>
    </location>
</feature>
<evidence type="ECO:0000256" key="6">
    <source>
        <dbReference type="ARBA" id="ARBA00023136"/>
    </source>
</evidence>
<evidence type="ECO:0000256" key="1">
    <source>
        <dbReference type="ARBA" id="ARBA00004651"/>
    </source>
</evidence>
<dbReference type="InterPro" id="IPR050638">
    <property type="entry name" value="AA-Vitamin_Transporters"/>
</dbReference>
<proteinExistence type="inferred from homology"/>
<dbReference type="PANTHER" id="PTHR32322:SF2">
    <property type="entry name" value="EAMA DOMAIN-CONTAINING PROTEIN"/>
    <property type="match status" value="1"/>
</dbReference>
<dbReference type="Pfam" id="PF00892">
    <property type="entry name" value="EamA"/>
    <property type="match status" value="2"/>
</dbReference>
<keyword evidence="4 7" id="KW-0812">Transmembrane</keyword>
<organism evidence="9 10">
    <name type="scientific">Jejubacter calystegiae</name>
    <dbReference type="NCBI Taxonomy" id="2579935"/>
    <lineage>
        <taxon>Bacteria</taxon>
        <taxon>Pseudomonadati</taxon>
        <taxon>Pseudomonadota</taxon>
        <taxon>Gammaproteobacteria</taxon>
        <taxon>Enterobacterales</taxon>
        <taxon>Enterobacteriaceae</taxon>
        <taxon>Jejubacter</taxon>
    </lineage>
</organism>
<feature type="transmembrane region" description="Helical" evidence="7">
    <location>
        <begin position="31"/>
        <end position="52"/>
    </location>
</feature>
<dbReference type="InterPro" id="IPR000620">
    <property type="entry name" value="EamA_dom"/>
</dbReference>
<name>A0A4P8YGD9_9ENTR</name>
<feature type="transmembrane region" description="Helical" evidence="7">
    <location>
        <begin position="125"/>
        <end position="142"/>
    </location>
</feature>
<keyword evidence="10" id="KW-1185">Reference proteome</keyword>
<evidence type="ECO:0000256" key="3">
    <source>
        <dbReference type="ARBA" id="ARBA00022475"/>
    </source>
</evidence>
<comment type="subcellular location">
    <subcellularLocation>
        <location evidence="1">Cell membrane</location>
        <topology evidence="1">Multi-pass membrane protein</topology>
    </subcellularLocation>
</comment>
<evidence type="ECO:0000256" key="4">
    <source>
        <dbReference type="ARBA" id="ARBA00022692"/>
    </source>
</evidence>